<organism evidence="3 4">
    <name type="scientific">Drosophila kikkawai</name>
    <name type="common">Fruit fly</name>
    <dbReference type="NCBI Taxonomy" id="30033"/>
    <lineage>
        <taxon>Eukaryota</taxon>
        <taxon>Metazoa</taxon>
        <taxon>Ecdysozoa</taxon>
        <taxon>Arthropoda</taxon>
        <taxon>Hexapoda</taxon>
        <taxon>Insecta</taxon>
        <taxon>Pterygota</taxon>
        <taxon>Neoptera</taxon>
        <taxon>Endopterygota</taxon>
        <taxon>Diptera</taxon>
        <taxon>Brachycera</taxon>
        <taxon>Muscomorpha</taxon>
        <taxon>Ephydroidea</taxon>
        <taxon>Drosophilidae</taxon>
        <taxon>Drosophila</taxon>
        <taxon>Sophophora</taxon>
    </lineage>
</organism>
<evidence type="ECO:0000313" key="3">
    <source>
        <dbReference type="Proteomes" id="UP001652661"/>
    </source>
</evidence>
<sequence length="384" mass="44779">MTSILDMKAGPPDYWAEISNFFLPLKYLITNERFDALVRDIDLYYLINGVFWIFVAMSCGFCAFQRLFQFFLKSSNMKYFKRKQFARVIWNIAFYGASCLFLHFYNEFILLPQLMKNQGRYSLFYSSENVIFYRSHQTEKFQFYSIFIITFYLHGAMLDFKEADFLEVGSKGLYLLSLVAIDVYRYENYFVGLNLTVGLYSILTEVLALLVLPSAYSHRIVYQVFLGLQIAAWAHVFVNLVPFKYLIPTLFAKNFKLPLNVAIWFWYGISIWNSPVLQCFYHQIYHTAPSDCSGDGSAAKCIMVKDSSEFRHYKTLKKAYLEVKLAHEKINAQSLSTHETSSASAKTFQAIKCVMMLKRKLKRIREGRGHEPEDDNEDMTTTDA</sequence>
<feature type="transmembrane region" description="Helical" evidence="2">
    <location>
        <begin position="190"/>
        <end position="212"/>
    </location>
</feature>
<name>A0A6P4IZI3_DROKI</name>
<feature type="transmembrane region" description="Helical" evidence="2">
    <location>
        <begin position="224"/>
        <end position="243"/>
    </location>
</feature>
<dbReference type="GeneID" id="108078993"/>
<proteinExistence type="predicted"/>
<evidence type="ECO:0000256" key="1">
    <source>
        <dbReference type="SAM" id="MobiDB-lite"/>
    </source>
</evidence>
<keyword evidence="2" id="KW-0472">Membrane</keyword>
<keyword evidence="2" id="KW-1133">Transmembrane helix</keyword>
<dbReference type="Proteomes" id="UP001652661">
    <property type="component" value="Chromosome X"/>
</dbReference>
<feature type="transmembrane region" description="Helical" evidence="2">
    <location>
        <begin position="141"/>
        <end position="158"/>
    </location>
</feature>
<keyword evidence="2" id="KW-0812">Transmembrane</keyword>
<protein>
    <submittedName>
        <fullName evidence="4">Uncharacterized protein</fullName>
    </submittedName>
</protein>
<feature type="transmembrane region" description="Helical" evidence="2">
    <location>
        <begin position="263"/>
        <end position="281"/>
    </location>
</feature>
<accession>A0A6P4IZI3</accession>
<feature type="transmembrane region" description="Helical" evidence="2">
    <location>
        <begin position="43"/>
        <end position="64"/>
    </location>
</feature>
<feature type="region of interest" description="Disordered" evidence="1">
    <location>
        <begin position="364"/>
        <end position="384"/>
    </location>
</feature>
<gene>
    <name evidence="4" type="primary">LOC108078993</name>
</gene>
<dbReference type="AlphaFoldDB" id="A0A6P4IZI3"/>
<keyword evidence="3" id="KW-1185">Reference proteome</keyword>
<reference evidence="4" key="1">
    <citation type="submission" date="2025-08" db="UniProtKB">
        <authorList>
            <consortium name="RefSeq"/>
        </authorList>
    </citation>
    <scope>IDENTIFICATION</scope>
    <source>
        <strain evidence="4">14028-0561.14</strain>
        <tissue evidence="4">Whole fly</tissue>
    </source>
</reference>
<evidence type="ECO:0000313" key="4">
    <source>
        <dbReference type="RefSeq" id="XP_017028659.1"/>
    </source>
</evidence>
<feature type="transmembrane region" description="Helical" evidence="2">
    <location>
        <begin position="85"/>
        <end position="105"/>
    </location>
</feature>
<feature type="compositionally biased region" description="Acidic residues" evidence="1">
    <location>
        <begin position="372"/>
        <end position="384"/>
    </location>
</feature>
<dbReference type="RefSeq" id="XP_017028659.1">
    <property type="nucleotide sequence ID" value="XM_017173170.3"/>
</dbReference>
<evidence type="ECO:0000256" key="2">
    <source>
        <dbReference type="SAM" id="Phobius"/>
    </source>
</evidence>
<dbReference type="OrthoDB" id="7786859at2759"/>